<evidence type="ECO:0000256" key="3">
    <source>
        <dbReference type="ARBA" id="ARBA00005115"/>
    </source>
</evidence>
<comment type="pathway">
    <text evidence="3 8">Sulfur metabolism; glutathione metabolism.</text>
</comment>
<proteinExistence type="inferred from homology"/>
<comment type="function">
    <text evidence="8">Cleaves the gamma-glutamyl peptide bond of glutathione and glutathione conjugates.</text>
</comment>
<evidence type="ECO:0000256" key="6">
    <source>
        <dbReference type="PIRSR" id="PIRSR600101-1"/>
    </source>
</evidence>
<feature type="active site" description="Nucleophile" evidence="6">
    <location>
        <position position="359"/>
    </location>
</feature>
<dbReference type="RefSeq" id="XP_049261651.1">
    <property type="nucleotide sequence ID" value="XM_049409145.1"/>
</dbReference>
<dbReference type="GO" id="GO:0000324">
    <property type="term" value="C:fungal-type vacuole"/>
    <property type="evidence" value="ECO:0007669"/>
    <property type="project" value="TreeGrafter"/>
</dbReference>
<protein>
    <recommendedName>
        <fullName evidence="8">Glutathione hydrolase</fullName>
        <ecNumber evidence="8">2.3.2.2</ecNumber>
        <ecNumber evidence="8">3.4.19.13</ecNumber>
    </recommendedName>
    <alternativeName>
        <fullName evidence="8">Gamma-glutamyltransferase</fullName>
    </alternativeName>
    <alternativeName>
        <fullName evidence="8">Gamma-glutamyltranspeptidase</fullName>
    </alternativeName>
</protein>
<comment type="caution">
    <text evidence="9">The sequence shown here is derived from an EMBL/GenBank/DDBJ whole genome shotgun (WGS) entry which is preliminary data.</text>
</comment>
<dbReference type="EMBL" id="JAGSYN010000220">
    <property type="protein sequence ID" value="KAG7661418.1"/>
    <property type="molecule type" value="Genomic_DNA"/>
</dbReference>
<dbReference type="NCBIfam" id="TIGR00066">
    <property type="entry name" value="g_glut_trans"/>
    <property type="match status" value="1"/>
</dbReference>
<dbReference type="EC" id="2.3.2.2" evidence="8"/>
<accession>A0A8J5QIJ6</accession>
<evidence type="ECO:0000256" key="1">
    <source>
        <dbReference type="ARBA" id="ARBA00001049"/>
    </source>
</evidence>
<keyword evidence="8" id="KW-0012">Acyltransferase</keyword>
<evidence type="ECO:0000256" key="2">
    <source>
        <dbReference type="ARBA" id="ARBA00001089"/>
    </source>
</evidence>
<dbReference type="GO" id="GO:0006751">
    <property type="term" value="P:glutathione catabolic process"/>
    <property type="evidence" value="ECO:0007669"/>
    <property type="project" value="UniProtKB-UniRule"/>
</dbReference>
<comment type="similarity">
    <text evidence="4">Belongs to the gamma-glutamyltransferase family.</text>
</comment>
<dbReference type="OrthoDB" id="1081007at2759"/>
<feature type="binding site" evidence="7">
    <location>
        <position position="401"/>
    </location>
    <ligand>
        <name>L-glutamate</name>
        <dbReference type="ChEBI" id="CHEBI:29985"/>
    </ligand>
</feature>
<organism evidence="9 10">
    <name type="scientific">[Candida] subhashii</name>
    <dbReference type="NCBI Taxonomy" id="561895"/>
    <lineage>
        <taxon>Eukaryota</taxon>
        <taxon>Fungi</taxon>
        <taxon>Dikarya</taxon>
        <taxon>Ascomycota</taxon>
        <taxon>Saccharomycotina</taxon>
        <taxon>Pichiomycetes</taxon>
        <taxon>Debaryomycetaceae</taxon>
        <taxon>Spathaspora</taxon>
    </lineage>
</organism>
<dbReference type="Pfam" id="PF01019">
    <property type="entry name" value="G_glu_transpept"/>
    <property type="match status" value="1"/>
</dbReference>
<name>A0A8J5QIJ6_9ASCO</name>
<evidence type="ECO:0000256" key="5">
    <source>
        <dbReference type="ARBA" id="ARBA00047417"/>
    </source>
</evidence>
<dbReference type="InterPro" id="IPR000101">
    <property type="entry name" value="GGT_peptidase"/>
</dbReference>
<sequence>MVASDVPVCSTMGKNILLQGGNAADAAITVALCIGSINSHSSGIGGGGIILSRSNNSTISIDAREVAPAGAYKEMYDHPEGYRYGNGSRVGGLAVAVPGELKGLYSLYKLHGSGKLGWKELIMPVVELNRRGWEVSELFGAVVEKEYREVLSKYPDLKSSWGGFILKEEKSTGGGEMEMVRVKAGDWIKRERYADTLELVANNGSHAVFYDPHGPIVKSLVKTARRFGGIITKEDFARYDDIVEEPIFVQVNNMSVYTANGISSGLALVSGLKFFDRVFDESDDELMYNHKLIESFKWLSSIRTRFGDVSKTYQNDLVKKYTADTWIDELLDSGKFSTNTTFDWKHYDPKYSIQEPHGTAHFSVVDKDNNAVSMTTTVNLLFGSKVHDPQTGIVLNNEMDDFSQPHISNAFNLTPSIYNFINPYKRPLSSMAPTIIIKDDKVDLVIGAAGGSRITTAILQAIIRLYYQNMDLLKVISYPRLHHQLIPQGIMCENVTMYNEEFATKEGSRSMRERMSELRHDFIETGALTAMNGIKRVNSVSESESGSVLEGVCDWWRKRGEADGY</sequence>
<comment type="catalytic activity">
    <reaction evidence="2 8">
        <text>glutathione + H2O = L-cysteinylglycine + L-glutamate</text>
        <dbReference type="Rhea" id="RHEA:28807"/>
        <dbReference type="ChEBI" id="CHEBI:15377"/>
        <dbReference type="ChEBI" id="CHEBI:29985"/>
        <dbReference type="ChEBI" id="CHEBI:57925"/>
        <dbReference type="ChEBI" id="CHEBI:61694"/>
        <dbReference type="EC" id="3.4.19.13"/>
    </reaction>
</comment>
<comment type="catalytic activity">
    <reaction evidence="1 8">
        <text>an S-substituted glutathione + H2O = an S-substituted L-cysteinylglycine + L-glutamate</text>
        <dbReference type="Rhea" id="RHEA:59468"/>
        <dbReference type="ChEBI" id="CHEBI:15377"/>
        <dbReference type="ChEBI" id="CHEBI:29985"/>
        <dbReference type="ChEBI" id="CHEBI:90779"/>
        <dbReference type="ChEBI" id="CHEBI:143103"/>
        <dbReference type="EC" id="3.4.19.13"/>
    </reaction>
</comment>
<keyword evidence="10" id="KW-1185">Reference proteome</keyword>
<keyword evidence="8" id="KW-0808">Transferase</keyword>
<comment type="catalytic activity">
    <reaction evidence="5 8">
        <text>an N-terminal (5-L-glutamyl)-[peptide] + an alpha-amino acid = 5-L-glutamyl amino acid + an N-terminal L-alpha-aminoacyl-[peptide]</text>
        <dbReference type="Rhea" id="RHEA:23904"/>
        <dbReference type="Rhea" id="RHEA-COMP:9780"/>
        <dbReference type="Rhea" id="RHEA-COMP:9795"/>
        <dbReference type="ChEBI" id="CHEBI:77644"/>
        <dbReference type="ChEBI" id="CHEBI:78597"/>
        <dbReference type="ChEBI" id="CHEBI:78599"/>
        <dbReference type="ChEBI" id="CHEBI:78608"/>
        <dbReference type="EC" id="2.3.2.2"/>
    </reaction>
</comment>
<dbReference type="Proteomes" id="UP000694255">
    <property type="component" value="Unassembled WGS sequence"/>
</dbReference>
<evidence type="ECO:0000256" key="4">
    <source>
        <dbReference type="ARBA" id="ARBA00009381"/>
    </source>
</evidence>
<evidence type="ECO:0000313" key="9">
    <source>
        <dbReference type="EMBL" id="KAG7661418.1"/>
    </source>
</evidence>
<evidence type="ECO:0000313" key="10">
    <source>
        <dbReference type="Proteomes" id="UP000694255"/>
    </source>
</evidence>
<feature type="binding site" evidence="7">
    <location>
        <position position="451"/>
    </location>
    <ligand>
        <name>L-glutamate</name>
        <dbReference type="ChEBI" id="CHEBI:29985"/>
    </ligand>
</feature>
<dbReference type="GO" id="GO:0103068">
    <property type="term" value="F:leukotriene C4 gamma-glutamyl transferase activity"/>
    <property type="evidence" value="ECO:0007669"/>
    <property type="project" value="UniProtKB-EC"/>
</dbReference>
<reference evidence="9 10" key="1">
    <citation type="journal article" date="2021" name="DNA Res.">
        <title>Genome analysis of Candida subhashii reveals its hybrid nature and dual mitochondrial genome conformations.</title>
        <authorList>
            <person name="Mixao V."/>
            <person name="Hegedusova E."/>
            <person name="Saus E."/>
            <person name="Pryszcz L.P."/>
            <person name="Cillingova A."/>
            <person name="Nosek J."/>
            <person name="Gabaldon T."/>
        </authorList>
    </citation>
    <scope>NUCLEOTIDE SEQUENCE [LARGE SCALE GENOMIC DNA]</scope>
    <source>
        <strain evidence="9 10">CBS 10753</strain>
    </source>
</reference>
<dbReference type="EC" id="3.4.19.13" evidence="8"/>
<feature type="binding site" evidence="7">
    <location>
        <position position="64"/>
    </location>
    <ligand>
        <name>L-glutamate</name>
        <dbReference type="ChEBI" id="CHEBI:29985"/>
    </ligand>
</feature>
<dbReference type="AlphaFoldDB" id="A0A8J5QIJ6"/>
<keyword evidence="8" id="KW-0378">Hydrolase</keyword>
<evidence type="ECO:0000256" key="8">
    <source>
        <dbReference type="RuleBase" id="RU368068"/>
    </source>
</evidence>
<dbReference type="PANTHER" id="PTHR11686">
    <property type="entry name" value="GAMMA GLUTAMYL TRANSPEPTIDASE"/>
    <property type="match status" value="1"/>
</dbReference>
<dbReference type="GO" id="GO:0005886">
    <property type="term" value="C:plasma membrane"/>
    <property type="evidence" value="ECO:0007669"/>
    <property type="project" value="TreeGrafter"/>
</dbReference>
<feature type="binding site" evidence="7">
    <location>
        <begin position="377"/>
        <end position="379"/>
    </location>
    <ligand>
        <name>L-glutamate</name>
        <dbReference type="ChEBI" id="CHEBI:29985"/>
    </ligand>
</feature>
<dbReference type="PANTHER" id="PTHR11686:SF9">
    <property type="entry name" value="RE13973P"/>
    <property type="match status" value="1"/>
</dbReference>
<evidence type="ECO:0000256" key="7">
    <source>
        <dbReference type="PIRSR" id="PIRSR600101-2"/>
    </source>
</evidence>
<gene>
    <name evidence="9" type="ORF">J8A68_005113</name>
</gene>
<feature type="binding site" evidence="7">
    <location>
        <begin position="429"/>
        <end position="430"/>
    </location>
    <ligand>
        <name>L-glutamate</name>
        <dbReference type="ChEBI" id="CHEBI:29985"/>
    </ligand>
</feature>
<dbReference type="GeneID" id="73471913"/>
<dbReference type="FunFam" id="3.60.20.40:FF:000001">
    <property type="entry name" value="Gamma-glutamyltranspeptidase 1"/>
    <property type="match status" value="1"/>
</dbReference>
<dbReference type="GO" id="GO:0036374">
    <property type="term" value="F:glutathione hydrolase activity"/>
    <property type="evidence" value="ECO:0007669"/>
    <property type="project" value="UniProtKB-UniRule"/>
</dbReference>
<dbReference type="UniPathway" id="UPA00204"/>